<accession>A0ACC2VAD2</accession>
<evidence type="ECO:0000313" key="2">
    <source>
        <dbReference type="Proteomes" id="UP001227268"/>
    </source>
</evidence>
<evidence type="ECO:0000313" key="1">
    <source>
        <dbReference type="EMBL" id="KAJ9096036.1"/>
    </source>
</evidence>
<gene>
    <name evidence="1" type="ORF">QFC21_005401</name>
</gene>
<organism evidence="1 2">
    <name type="scientific">Naganishia friedmannii</name>
    <dbReference type="NCBI Taxonomy" id="89922"/>
    <lineage>
        <taxon>Eukaryota</taxon>
        <taxon>Fungi</taxon>
        <taxon>Dikarya</taxon>
        <taxon>Basidiomycota</taxon>
        <taxon>Agaricomycotina</taxon>
        <taxon>Tremellomycetes</taxon>
        <taxon>Filobasidiales</taxon>
        <taxon>Filobasidiaceae</taxon>
        <taxon>Naganishia</taxon>
    </lineage>
</organism>
<name>A0ACC2VAD2_9TREE</name>
<sequence length="939" mass="103428">MVGMFSQGLPFDLDIACPINIPWQAAAEPEISASGSLTDEAEEQDEGYDYLSRRYWETLYLPESLAPVEGLCAHLLRIRRDLPLETSDNLGSVDGRQSKLELSDIKLFKDQSLRDTVEGDYNGAKTLEDQEQAEQYIGNARLPLDKSITKKKRKRDPANRSIEEIRSPLHRLLLTIPQLERKHRQGVAVVLSRAMSRYCGLPYPSTSDVSLQRNADDSAAALPSADNKASHYFSRLEMSILENAIKIRNTSGKAEDDMVALHRNIDAEVEQWYQESRSAKSHRELQAGSADGIVLESPRHSGQAARGAGAQVSAQFLDVRAKKEELLTSVMSARIKSLKGQLERREVLLQVILLLVINHLYGTATPLDQETGDASEEEDDVQLEDPESEYRQRKLKKKEKKSRTTLASIIHETSADVPRVARWKRRRSISMAVEDEDRPPPNPAVMLDLFADRVTLWQAIGVGIHGDDGLKSNHGASKTGDSLDCEVASDTDDQYGSSRPSLAGSGTRRAALPSARSMEEWDWIQKFCVCIIERYFLVINRKFCESFHLKVFGEALASTEPDGEQDQLIDNYDVASVHTVNTDTSAGGRERSFSPAASVTSVTSRANSLLESSHSLEPSSGLNGDQHGQFSVEPPFNRKPGVNSTNTRDSLPRAKSNANSSQLFKNRQVGFTRTNSSYLSATANGSVSIVMGKRKTMVVPIPVNKLPRAERKVSGGNAMFSPSKRVVHTTTARKPAAMGNRRSVSGGEDSRYQTESQASGSATLALATPSKPRANQIMARGATGHTYVRVTSRQRPGANVQAHDVSNDRNFGSSISDHSAGFVAEIPALTSSRRRTMDQQVLGRTTSLSITSRVSSDHVLLGHRLTSERYMSVKAPFGMENTETDDLADFMVDTDDEDEPSLGNGMVSNRGLNKTLLRSRGMHADQDVHEVPETPLKAR</sequence>
<dbReference type="Proteomes" id="UP001227268">
    <property type="component" value="Unassembled WGS sequence"/>
</dbReference>
<protein>
    <submittedName>
        <fullName evidence="1">Uncharacterized protein</fullName>
    </submittedName>
</protein>
<reference evidence="1" key="1">
    <citation type="submission" date="2023-04" db="EMBL/GenBank/DDBJ databases">
        <title>Draft Genome sequencing of Naganishia species isolated from polar environments using Oxford Nanopore Technology.</title>
        <authorList>
            <person name="Leo P."/>
            <person name="Venkateswaran K."/>
        </authorList>
    </citation>
    <scope>NUCLEOTIDE SEQUENCE</scope>
    <source>
        <strain evidence="1">MNA-CCFEE 5423</strain>
    </source>
</reference>
<comment type="caution">
    <text evidence="1">The sequence shown here is derived from an EMBL/GenBank/DDBJ whole genome shotgun (WGS) entry which is preliminary data.</text>
</comment>
<proteinExistence type="predicted"/>
<keyword evidence="2" id="KW-1185">Reference proteome</keyword>
<dbReference type="EMBL" id="JASBWT010000020">
    <property type="protein sequence ID" value="KAJ9096036.1"/>
    <property type="molecule type" value="Genomic_DNA"/>
</dbReference>